<dbReference type="Proteomes" id="UP001172911">
    <property type="component" value="Unassembled WGS sequence"/>
</dbReference>
<sequence>MSDKESTAEKLKRIWDKLNNTRHDEIIPLIKANKKVFIISAISMVVVIGAAFLIKINYDLMGKANQPANNPITTTQNSSNPNTGQNPSYTYLPDTKRQIENRDDIRDPFAGTMLLKGVITGGGGKDMAIIQVGNISHIAEVGTELSPGLFLEEVKKDTVVLKSEIEIIQLDINGKTKTEIIQQEEDKNTGEQGGGSNDQNNH</sequence>
<accession>A0AAW7ZH81</accession>
<reference evidence="3" key="1">
    <citation type="journal article" date="2023" name="J. Hazard. Mater.">
        <title>Anaerobic biodegradation of pyrene and benzo[a]pyrene by a new sulfate-reducing Desulforamulus aquiferis strain DSA.</title>
        <authorList>
            <person name="Zhang Z."/>
            <person name="Sun J."/>
            <person name="Gong X."/>
            <person name="Wang C."/>
            <person name="Wang H."/>
        </authorList>
    </citation>
    <scope>NUCLEOTIDE SEQUENCE</scope>
    <source>
        <strain evidence="3">DSA</strain>
    </source>
</reference>
<feature type="transmembrane region" description="Helical" evidence="2">
    <location>
        <begin position="36"/>
        <end position="54"/>
    </location>
</feature>
<feature type="region of interest" description="Disordered" evidence="1">
    <location>
        <begin position="69"/>
        <end position="92"/>
    </location>
</feature>
<organism evidence="3 4">
    <name type="scientific">Desulforamulus aquiferis</name>
    <dbReference type="NCBI Taxonomy" id="1397668"/>
    <lineage>
        <taxon>Bacteria</taxon>
        <taxon>Bacillati</taxon>
        <taxon>Bacillota</taxon>
        <taxon>Clostridia</taxon>
        <taxon>Eubacteriales</taxon>
        <taxon>Peptococcaceae</taxon>
        <taxon>Desulforamulus</taxon>
    </lineage>
</organism>
<evidence type="ECO:0000256" key="1">
    <source>
        <dbReference type="SAM" id="MobiDB-lite"/>
    </source>
</evidence>
<evidence type="ECO:0000313" key="3">
    <source>
        <dbReference type="EMBL" id="MDO7788647.1"/>
    </source>
</evidence>
<keyword evidence="2" id="KW-0472">Membrane</keyword>
<keyword evidence="2" id="KW-0812">Transmembrane</keyword>
<proteinExistence type="predicted"/>
<gene>
    <name evidence="3" type="ORF">P6N53_15570</name>
</gene>
<keyword evidence="2" id="KW-1133">Transmembrane helix</keyword>
<reference evidence="3" key="2">
    <citation type="submission" date="2023-03" db="EMBL/GenBank/DDBJ databases">
        <authorList>
            <person name="Zhang Z."/>
        </authorList>
    </citation>
    <scope>NUCLEOTIDE SEQUENCE</scope>
    <source>
        <strain evidence="3">DSA</strain>
    </source>
</reference>
<feature type="compositionally biased region" description="Polar residues" evidence="1">
    <location>
        <begin position="69"/>
        <end position="89"/>
    </location>
</feature>
<evidence type="ECO:0000313" key="4">
    <source>
        <dbReference type="Proteomes" id="UP001172911"/>
    </source>
</evidence>
<keyword evidence="4" id="KW-1185">Reference proteome</keyword>
<comment type="caution">
    <text evidence="3">The sequence shown here is derived from an EMBL/GenBank/DDBJ whole genome shotgun (WGS) entry which is preliminary data.</text>
</comment>
<dbReference type="EMBL" id="JARPTC010000023">
    <property type="protein sequence ID" value="MDO7788647.1"/>
    <property type="molecule type" value="Genomic_DNA"/>
</dbReference>
<evidence type="ECO:0000256" key="2">
    <source>
        <dbReference type="SAM" id="Phobius"/>
    </source>
</evidence>
<protein>
    <recommendedName>
        <fullName evidence="5">Type II secretion system protein GspC N-terminal domain-containing protein</fullName>
    </recommendedName>
</protein>
<dbReference type="RefSeq" id="WP_304544773.1">
    <property type="nucleotide sequence ID" value="NZ_JARPTC010000023.1"/>
</dbReference>
<dbReference type="AlphaFoldDB" id="A0AAW7ZH81"/>
<evidence type="ECO:0008006" key="5">
    <source>
        <dbReference type="Google" id="ProtNLM"/>
    </source>
</evidence>
<name>A0AAW7ZH81_9FIRM</name>